<dbReference type="Gene3D" id="3.60.40.10">
    <property type="entry name" value="PPM-type phosphatase domain"/>
    <property type="match status" value="1"/>
</dbReference>
<feature type="transmembrane region" description="Helical" evidence="2">
    <location>
        <begin position="147"/>
        <end position="167"/>
    </location>
</feature>
<feature type="transmembrane region" description="Helical" evidence="2">
    <location>
        <begin position="115"/>
        <end position="135"/>
    </location>
</feature>
<feature type="transmembrane region" description="Helical" evidence="2">
    <location>
        <begin position="173"/>
        <end position="194"/>
    </location>
</feature>
<keyword evidence="1" id="KW-0378">Hydrolase</keyword>
<dbReference type="InterPro" id="IPR052016">
    <property type="entry name" value="Bact_Sigma-Reg"/>
</dbReference>
<dbReference type="InterPro" id="IPR001932">
    <property type="entry name" value="PPM-type_phosphatase-like_dom"/>
</dbReference>
<dbReference type="GO" id="GO:0016791">
    <property type="term" value="F:phosphatase activity"/>
    <property type="evidence" value="ECO:0007669"/>
    <property type="project" value="TreeGrafter"/>
</dbReference>
<feature type="transmembrane region" description="Helical" evidence="2">
    <location>
        <begin position="206"/>
        <end position="223"/>
    </location>
</feature>
<dbReference type="SMART" id="SM00331">
    <property type="entry name" value="PP2C_SIG"/>
    <property type="match status" value="1"/>
</dbReference>
<feature type="transmembrane region" description="Helical" evidence="2">
    <location>
        <begin position="243"/>
        <end position="267"/>
    </location>
</feature>
<dbReference type="SUPFAM" id="SSF81606">
    <property type="entry name" value="PP2C-like"/>
    <property type="match status" value="1"/>
</dbReference>
<evidence type="ECO:0000259" key="3">
    <source>
        <dbReference type="SMART" id="SM00331"/>
    </source>
</evidence>
<organism evidence="4 5">
    <name type="scientific">Marivirga atlantica</name>
    <dbReference type="NCBI Taxonomy" id="1548457"/>
    <lineage>
        <taxon>Bacteria</taxon>
        <taxon>Pseudomonadati</taxon>
        <taxon>Bacteroidota</taxon>
        <taxon>Cytophagia</taxon>
        <taxon>Cytophagales</taxon>
        <taxon>Marivirgaceae</taxon>
        <taxon>Marivirga</taxon>
    </lineage>
</organism>
<accession>A0A937DI62</accession>
<dbReference type="PANTHER" id="PTHR43156:SF2">
    <property type="entry name" value="STAGE II SPORULATION PROTEIN E"/>
    <property type="match status" value="1"/>
</dbReference>
<dbReference type="Proteomes" id="UP000642920">
    <property type="component" value="Unassembled WGS sequence"/>
</dbReference>
<dbReference type="PANTHER" id="PTHR43156">
    <property type="entry name" value="STAGE II SPORULATION PROTEIN E-RELATED"/>
    <property type="match status" value="1"/>
</dbReference>
<evidence type="ECO:0000313" key="4">
    <source>
        <dbReference type="EMBL" id="MBL0763821.1"/>
    </source>
</evidence>
<keyword evidence="2" id="KW-0472">Membrane</keyword>
<keyword evidence="5" id="KW-1185">Reference proteome</keyword>
<comment type="caution">
    <text evidence="4">The sequence shown here is derived from an EMBL/GenBank/DDBJ whole genome shotgun (WGS) entry which is preliminary data.</text>
</comment>
<keyword evidence="2" id="KW-1133">Transmembrane helix</keyword>
<proteinExistence type="predicted"/>
<evidence type="ECO:0000313" key="5">
    <source>
        <dbReference type="Proteomes" id="UP000642920"/>
    </source>
</evidence>
<sequence length="695" mass="79560">MISTKALIRLAVLFAILCWLALIASDLFLLFAQQSNVNAGITREIPFLFLTLFILFIFLYFRLKTQKAESINFIDLLWRVFSIGLMVSIIQLVIGLLFYLLSDSKLLKNELAVNFFYHINLGAIVIFLISTFITWKRLILYQKNKRLQFAWQFFEYGLLASLLFSFFDSAFQQWVFTGILGGFFIFGLILSFNLKWIAYLNFKQKWRSILLLSLVLLYLYYFVNNLFNFAQEFSLVLNLLESVFILSIVGFISVYALISILVILFNLPTSSVFEQKISEVLNFQKLSQSIQKGENKDQVYETLLDSSTNAVFSASAWLEISETYENEEGVIETRKKVLKSNIEDNEIIQAKNSIMESGIYAYLNKQKAAGYKKDFIQSKLISNINDPTFSSVMVMPLIVKDEEIGSLTLLKDVSDGFNREMFDIISSFVNQACISIENFELLTEALENERYREELKIASKVQKSLLPSELIQDDKLEMFAFYTSADEVGGDYYDYYRLNEDEVAVIIGDVSGKGTSAAFHMSQMKGVFHSLVQLGLDPKSFLNKANQALASCLDKTSFITAAYYNINTKERKICLSRAGHCPALFYDSSEKKASYFKNKGLGLGIVRDASFEKYIELKQISYKPNDMLILYTDGIIEAKNKSGEEFGYERLCSTIEVNAGRSPKEIKKVLIDRLTDFAESKELDDDYTLLIIRFL</sequence>
<evidence type="ECO:0000256" key="1">
    <source>
        <dbReference type="ARBA" id="ARBA00022801"/>
    </source>
</evidence>
<dbReference type="Pfam" id="PF07228">
    <property type="entry name" value="SpoIIE"/>
    <property type="match status" value="1"/>
</dbReference>
<dbReference type="SUPFAM" id="SSF55781">
    <property type="entry name" value="GAF domain-like"/>
    <property type="match status" value="1"/>
</dbReference>
<gene>
    <name evidence="4" type="ORF">JKP34_01080</name>
</gene>
<dbReference type="AlphaFoldDB" id="A0A937DI62"/>
<dbReference type="InterPro" id="IPR029016">
    <property type="entry name" value="GAF-like_dom_sf"/>
</dbReference>
<dbReference type="Gene3D" id="3.30.450.40">
    <property type="match status" value="1"/>
</dbReference>
<dbReference type="RefSeq" id="WP_201916823.1">
    <property type="nucleotide sequence ID" value="NZ_JAERQG010000001.1"/>
</dbReference>
<dbReference type="InterPro" id="IPR036457">
    <property type="entry name" value="PPM-type-like_dom_sf"/>
</dbReference>
<feature type="transmembrane region" description="Helical" evidence="2">
    <location>
        <begin position="45"/>
        <end position="64"/>
    </location>
</feature>
<protein>
    <submittedName>
        <fullName evidence="4">Serine/threonine-protein phosphatase</fullName>
    </submittedName>
</protein>
<feature type="transmembrane region" description="Helical" evidence="2">
    <location>
        <begin position="76"/>
        <end position="100"/>
    </location>
</feature>
<evidence type="ECO:0000256" key="2">
    <source>
        <dbReference type="SAM" id="Phobius"/>
    </source>
</evidence>
<keyword evidence="2" id="KW-0812">Transmembrane</keyword>
<name>A0A937DI62_9BACT</name>
<feature type="domain" description="PPM-type phosphatase" evidence="3">
    <location>
        <begin position="473"/>
        <end position="694"/>
    </location>
</feature>
<dbReference type="EMBL" id="JAERQG010000001">
    <property type="protein sequence ID" value="MBL0763821.1"/>
    <property type="molecule type" value="Genomic_DNA"/>
</dbReference>
<feature type="transmembrane region" description="Helical" evidence="2">
    <location>
        <begin position="7"/>
        <end position="33"/>
    </location>
</feature>
<reference evidence="4" key="1">
    <citation type="submission" date="2021-01" db="EMBL/GenBank/DDBJ databases">
        <title>Marivirga sp. nov., isolated from intertidal surface sediments.</title>
        <authorList>
            <person name="Zhang M."/>
        </authorList>
    </citation>
    <scope>NUCLEOTIDE SEQUENCE</scope>
    <source>
        <strain evidence="4">SM1354</strain>
    </source>
</reference>